<keyword evidence="1" id="KW-0472">Membrane</keyword>
<name>A0A099UH31_9HELI</name>
<evidence type="ECO:0000313" key="3">
    <source>
        <dbReference type="Proteomes" id="UP000064525"/>
    </source>
</evidence>
<organism evidence="2 3">
    <name type="scientific">Helicobacter typhlonius</name>
    <dbReference type="NCBI Taxonomy" id="76936"/>
    <lineage>
        <taxon>Bacteria</taxon>
        <taxon>Pseudomonadati</taxon>
        <taxon>Campylobacterota</taxon>
        <taxon>Epsilonproteobacteria</taxon>
        <taxon>Campylobacterales</taxon>
        <taxon>Helicobacteraceae</taxon>
        <taxon>Helicobacter</taxon>
    </lineage>
</organism>
<dbReference type="Pfam" id="PF04956">
    <property type="entry name" value="TrbC"/>
    <property type="match status" value="1"/>
</dbReference>
<proteinExistence type="predicted"/>
<dbReference type="GeneID" id="78151867"/>
<protein>
    <submittedName>
        <fullName evidence="2">Major pilus subunit of type IV secretion complex, VirB2</fullName>
    </submittedName>
</protein>
<keyword evidence="1" id="KW-1133">Transmembrane helix</keyword>
<dbReference type="KEGG" id="hty:BN2458_PEG1713"/>
<evidence type="ECO:0000313" key="2">
    <source>
        <dbReference type="EMBL" id="CUU40596.1"/>
    </source>
</evidence>
<dbReference type="RefSeq" id="WP_034327733.1">
    <property type="nucleotide sequence ID" value="NZ_CAJTQN010000003.1"/>
</dbReference>
<accession>A0A099UH31</accession>
<evidence type="ECO:0000256" key="1">
    <source>
        <dbReference type="SAM" id="Phobius"/>
    </source>
</evidence>
<dbReference type="InterPro" id="IPR007039">
    <property type="entry name" value="TrbC/VirB2"/>
</dbReference>
<feature type="transmembrane region" description="Helical" evidence="1">
    <location>
        <begin position="37"/>
        <end position="56"/>
    </location>
</feature>
<keyword evidence="1" id="KW-0812">Transmembrane</keyword>
<feature type="transmembrane region" description="Helical" evidence="1">
    <location>
        <begin position="68"/>
        <end position="89"/>
    </location>
</feature>
<gene>
    <name evidence="2" type="ORF">BN2458_PEG1713</name>
</gene>
<dbReference type="AlphaFoldDB" id="A0A099UH31"/>
<dbReference type="Proteomes" id="UP000064525">
    <property type="component" value="Chromosome I"/>
</dbReference>
<reference evidence="3" key="1">
    <citation type="submission" date="2015-11" db="EMBL/GenBank/DDBJ databases">
        <authorList>
            <person name="Anvar S.Y."/>
        </authorList>
    </citation>
    <scope>NUCLEOTIDE SEQUENCE [LARGE SCALE GENOMIC DNA]</scope>
</reference>
<dbReference type="EMBL" id="LN907858">
    <property type="protein sequence ID" value="CUU40596.1"/>
    <property type="molecule type" value="Genomic_DNA"/>
</dbReference>
<dbReference type="PATRIC" id="fig|76936.10.peg.1673"/>
<sequence>MIKLFNSVIIAILLLPSFTFGAGGLNKVNTLMTSISNALYAVGVVVLTIAIMWAGFKIMFQGQTLREVAPPLLGGILIGAASGIAGLLIS</sequence>